<evidence type="ECO:0000313" key="7">
    <source>
        <dbReference type="EMBL" id="KKK71209.1"/>
    </source>
</evidence>
<dbReference type="InterPro" id="IPR003594">
    <property type="entry name" value="HATPase_dom"/>
</dbReference>
<name>A0A0F8ZXQ4_9ZZZZ</name>
<dbReference type="InterPro" id="IPR036890">
    <property type="entry name" value="HATPase_C_sf"/>
</dbReference>
<proteinExistence type="predicted"/>
<dbReference type="PRINTS" id="PR00344">
    <property type="entry name" value="BCTRLSENSOR"/>
</dbReference>
<evidence type="ECO:0000256" key="1">
    <source>
        <dbReference type="ARBA" id="ARBA00000085"/>
    </source>
</evidence>
<keyword evidence="4" id="KW-0808">Transferase</keyword>
<keyword evidence="5" id="KW-0418">Kinase</keyword>
<organism evidence="7">
    <name type="scientific">marine sediment metagenome</name>
    <dbReference type="NCBI Taxonomy" id="412755"/>
    <lineage>
        <taxon>unclassified sequences</taxon>
        <taxon>metagenomes</taxon>
        <taxon>ecological metagenomes</taxon>
    </lineage>
</organism>
<reference evidence="7" key="1">
    <citation type="journal article" date="2015" name="Nature">
        <title>Complex archaea that bridge the gap between prokaryotes and eukaryotes.</title>
        <authorList>
            <person name="Spang A."/>
            <person name="Saw J.H."/>
            <person name="Jorgensen S.L."/>
            <person name="Zaremba-Niedzwiedzka K."/>
            <person name="Martijn J."/>
            <person name="Lind A.E."/>
            <person name="van Eijk R."/>
            <person name="Schleper C."/>
            <person name="Guy L."/>
            <person name="Ettema T.J."/>
        </authorList>
    </citation>
    <scope>NUCLEOTIDE SEQUENCE</scope>
</reference>
<evidence type="ECO:0000256" key="3">
    <source>
        <dbReference type="ARBA" id="ARBA00022553"/>
    </source>
</evidence>
<feature type="domain" description="Histidine kinase" evidence="6">
    <location>
        <begin position="1"/>
        <end position="121"/>
    </location>
</feature>
<dbReference type="FunFam" id="3.30.565.10:FF:000006">
    <property type="entry name" value="Sensor histidine kinase WalK"/>
    <property type="match status" value="1"/>
</dbReference>
<dbReference type="EC" id="2.7.13.3" evidence="2"/>
<keyword evidence="3" id="KW-0597">Phosphoprotein</keyword>
<comment type="caution">
    <text evidence="7">The sequence shown here is derived from an EMBL/GenBank/DDBJ whole genome shotgun (WGS) entry which is preliminary data.</text>
</comment>
<evidence type="ECO:0000256" key="2">
    <source>
        <dbReference type="ARBA" id="ARBA00012438"/>
    </source>
</evidence>
<dbReference type="SUPFAM" id="SSF55874">
    <property type="entry name" value="ATPase domain of HSP90 chaperone/DNA topoisomerase II/histidine kinase"/>
    <property type="match status" value="1"/>
</dbReference>
<feature type="non-terminal residue" evidence="7">
    <location>
        <position position="1"/>
    </location>
</feature>
<comment type="catalytic activity">
    <reaction evidence="1">
        <text>ATP + protein L-histidine = ADP + protein N-phospho-L-histidine.</text>
        <dbReference type="EC" id="2.7.13.3"/>
    </reaction>
</comment>
<dbReference type="Gene3D" id="3.30.565.10">
    <property type="entry name" value="Histidine kinase-like ATPase, C-terminal domain"/>
    <property type="match status" value="1"/>
</dbReference>
<dbReference type="Pfam" id="PF02518">
    <property type="entry name" value="HATPase_c"/>
    <property type="match status" value="1"/>
</dbReference>
<dbReference type="SMART" id="SM00387">
    <property type="entry name" value="HATPase_c"/>
    <property type="match status" value="1"/>
</dbReference>
<protein>
    <recommendedName>
        <fullName evidence="2">histidine kinase</fullName>
        <ecNumber evidence="2">2.7.13.3</ecNumber>
    </recommendedName>
</protein>
<dbReference type="PANTHER" id="PTHR43547:SF2">
    <property type="entry name" value="HYBRID SIGNAL TRANSDUCTION HISTIDINE KINASE C"/>
    <property type="match status" value="1"/>
</dbReference>
<evidence type="ECO:0000256" key="5">
    <source>
        <dbReference type="ARBA" id="ARBA00022777"/>
    </source>
</evidence>
<accession>A0A0F8ZXQ4</accession>
<dbReference type="GO" id="GO:0000155">
    <property type="term" value="F:phosphorelay sensor kinase activity"/>
    <property type="evidence" value="ECO:0007669"/>
    <property type="project" value="TreeGrafter"/>
</dbReference>
<dbReference type="InterPro" id="IPR004358">
    <property type="entry name" value="Sig_transdc_His_kin-like_C"/>
</dbReference>
<dbReference type="AlphaFoldDB" id="A0A0F8ZXQ4"/>
<sequence length="121" mass="13409">IYHQIEADRDKIFQAVLNLLGNALKYTPDGGKVTLRVGVDERRGVAICEVSDTGVGIHPDDLPHVFDKFYRVRKHTKMAKGTGLGLTLVKHLIETLHDGKLSVTSEVGKGSTFRFELPIIE</sequence>
<evidence type="ECO:0000256" key="4">
    <source>
        <dbReference type="ARBA" id="ARBA00022679"/>
    </source>
</evidence>
<gene>
    <name evidence="7" type="ORF">LCGC14_2916200</name>
</gene>
<dbReference type="InterPro" id="IPR005467">
    <property type="entry name" value="His_kinase_dom"/>
</dbReference>
<dbReference type="EMBL" id="LAZR01057837">
    <property type="protein sequence ID" value="KKK71209.1"/>
    <property type="molecule type" value="Genomic_DNA"/>
</dbReference>
<dbReference type="PROSITE" id="PS50109">
    <property type="entry name" value="HIS_KIN"/>
    <property type="match status" value="1"/>
</dbReference>
<dbReference type="PANTHER" id="PTHR43547">
    <property type="entry name" value="TWO-COMPONENT HISTIDINE KINASE"/>
    <property type="match status" value="1"/>
</dbReference>
<evidence type="ECO:0000259" key="6">
    <source>
        <dbReference type="PROSITE" id="PS50109"/>
    </source>
</evidence>